<dbReference type="InterPro" id="IPR036259">
    <property type="entry name" value="MFS_trans_sf"/>
</dbReference>
<evidence type="ECO:0000256" key="4">
    <source>
        <dbReference type="ARBA" id="ARBA00022989"/>
    </source>
</evidence>
<organism evidence="8 9">
    <name type="scientific">Dendryphion nanum</name>
    <dbReference type="NCBI Taxonomy" id="256645"/>
    <lineage>
        <taxon>Eukaryota</taxon>
        <taxon>Fungi</taxon>
        <taxon>Dikarya</taxon>
        <taxon>Ascomycota</taxon>
        <taxon>Pezizomycotina</taxon>
        <taxon>Dothideomycetes</taxon>
        <taxon>Pleosporomycetidae</taxon>
        <taxon>Pleosporales</taxon>
        <taxon>Torulaceae</taxon>
        <taxon>Dendryphion</taxon>
    </lineage>
</organism>
<keyword evidence="3 6" id="KW-0812">Transmembrane</keyword>
<dbReference type="EMBL" id="JAGMWT010000009">
    <property type="protein sequence ID" value="KAH7122393.1"/>
    <property type="molecule type" value="Genomic_DNA"/>
</dbReference>
<dbReference type="PANTHER" id="PTHR43791">
    <property type="entry name" value="PERMEASE-RELATED"/>
    <property type="match status" value="1"/>
</dbReference>
<dbReference type="AlphaFoldDB" id="A0A9P9DNI1"/>
<dbReference type="Gene3D" id="1.20.1250.20">
    <property type="entry name" value="MFS general substrate transporter like domains"/>
    <property type="match status" value="2"/>
</dbReference>
<name>A0A9P9DNI1_9PLEO</name>
<dbReference type="PROSITE" id="PS50850">
    <property type="entry name" value="MFS"/>
    <property type="match status" value="1"/>
</dbReference>
<feature type="transmembrane region" description="Helical" evidence="6">
    <location>
        <begin position="327"/>
        <end position="344"/>
    </location>
</feature>
<feature type="transmembrane region" description="Helical" evidence="6">
    <location>
        <begin position="117"/>
        <end position="135"/>
    </location>
</feature>
<evidence type="ECO:0000313" key="8">
    <source>
        <dbReference type="EMBL" id="KAH7122393.1"/>
    </source>
</evidence>
<evidence type="ECO:0000313" key="9">
    <source>
        <dbReference type="Proteomes" id="UP000700596"/>
    </source>
</evidence>
<dbReference type="SUPFAM" id="SSF103473">
    <property type="entry name" value="MFS general substrate transporter"/>
    <property type="match status" value="1"/>
</dbReference>
<feature type="transmembrane region" description="Helical" evidence="6">
    <location>
        <begin position="351"/>
        <end position="371"/>
    </location>
</feature>
<comment type="caution">
    <text evidence="8">The sequence shown here is derived from an EMBL/GenBank/DDBJ whole genome shotgun (WGS) entry which is preliminary data.</text>
</comment>
<keyword evidence="4 6" id="KW-1133">Transmembrane helix</keyword>
<evidence type="ECO:0000256" key="2">
    <source>
        <dbReference type="ARBA" id="ARBA00022448"/>
    </source>
</evidence>
<evidence type="ECO:0000256" key="6">
    <source>
        <dbReference type="SAM" id="Phobius"/>
    </source>
</evidence>
<feature type="transmembrane region" description="Helical" evidence="6">
    <location>
        <begin position="179"/>
        <end position="198"/>
    </location>
</feature>
<dbReference type="FunFam" id="1.20.1250.20:FF:000018">
    <property type="entry name" value="MFS transporter permease"/>
    <property type="match status" value="1"/>
</dbReference>
<keyword evidence="2" id="KW-0813">Transport</keyword>
<evidence type="ECO:0000256" key="3">
    <source>
        <dbReference type="ARBA" id="ARBA00022692"/>
    </source>
</evidence>
<dbReference type="OrthoDB" id="3639251at2759"/>
<dbReference type="GO" id="GO:0016020">
    <property type="term" value="C:membrane"/>
    <property type="evidence" value="ECO:0007669"/>
    <property type="project" value="UniProtKB-SubCell"/>
</dbReference>
<sequence length="488" mass="54452">MATKEQAAEHIDNVEKAQALDEGRSTSSISSQDFDPKLAAKLKHRIDWRLIPALGAMYGISLMDRKNVSNAAIAGMLTDLKMSRGLGYNLVNMCFFITYILLQPFMIILCRKIGPRFFLPGICILWGCIIIGFGFAQNWPTLIPLRLLLGALESGYFPGCLYLLSCWYTKFEVAKRYSVFYLIGSIASALSGILAYGLQQMEGTNGIRGWRWIFIMEGVITCGVAIFAVAFIIKFPDEERSKPSWGFLKPQELDLVIDRLNADRGDVEPEKFTWKRFLEPATEWYIYGFPIILFLVTTIAYAFAFFLPIILKTNLNFNTAMSQCLGAPPYAFSGVLMYASAWFGDKYKTRGPVLCVLCLISLIGLPIMGFVKNPWGQYVGVFITISGTNSAIPAVMAYQANNIRGQWRRAYCSASLTAIGGIGGISGALIFRTEDGPRYIPGFAACMACNVLVMVTVAIMTLYFRRCNRQADRGERILLGDPTFRFTI</sequence>
<evidence type="ECO:0000256" key="5">
    <source>
        <dbReference type="ARBA" id="ARBA00023136"/>
    </source>
</evidence>
<gene>
    <name evidence="8" type="ORF">B0J11DRAFT_337437</name>
</gene>
<keyword evidence="9" id="KW-1185">Reference proteome</keyword>
<dbReference type="InterPro" id="IPR020846">
    <property type="entry name" value="MFS_dom"/>
</dbReference>
<evidence type="ECO:0000259" key="7">
    <source>
        <dbReference type="PROSITE" id="PS50850"/>
    </source>
</evidence>
<feature type="transmembrane region" description="Helical" evidence="6">
    <location>
        <begin position="442"/>
        <end position="464"/>
    </location>
</feature>
<protein>
    <submittedName>
        <fullName evidence="8">Major facilitator superfamily domain-containing protein</fullName>
    </submittedName>
</protein>
<reference evidence="8" key="1">
    <citation type="journal article" date="2021" name="Nat. Commun.">
        <title>Genetic determinants of endophytism in the Arabidopsis root mycobiome.</title>
        <authorList>
            <person name="Mesny F."/>
            <person name="Miyauchi S."/>
            <person name="Thiergart T."/>
            <person name="Pickel B."/>
            <person name="Atanasova L."/>
            <person name="Karlsson M."/>
            <person name="Huettel B."/>
            <person name="Barry K.W."/>
            <person name="Haridas S."/>
            <person name="Chen C."/>
            <person name="Bauer D."/>
            <person name="Andreopoulos W."/>
            <person name="Pangilinan J."/>
            <person name="LaButti K."/>
            <person name="Riley R."/>
            <person name="Lipzen A."/>
            <person name="Clum A."/>
            <person name="Drula E."/>
            <person name="Henrissat B."/>
            <person name="Kohler A."/>
            <person name="Grigoriev I.V."/>
            <person name="Martin F.M."/>
            <person name="Hacquard S."/>
        </authorList>
    </citation>
    <scope>NUCLEOTIDE SEQUENCE</scope>
    <source>
        <strain evidence="8">MPI-CAGE-CH-0243</strain>
    </source>
</reference>
<dbReference type="InterPro" id="IPR011701">
    <property type="entry name" value="MFS"/>
</dbReference>
<keyword evidence="5 6" id="KW-0472">Membrane</keyword>
<feature type="domain" description="Major facilitator superfamily (MFS) profile" evidence="7">
    <location>
        <begin position="50"/>
        <end position="468"/>
    </location>
</feature>
<feature type="transmembrane region" description="Helical" evidence="6">
    <location>
        <begin position="377"/>
        <end position="398"/>
    </location>
</feature>
<feature type="transmembrane region" description="Helical" evidence="6">
    <location>
        <begin position="147"/>
        <end position="167"/>
    </location>
</feature>
<feature type="transmembrane region" description="Helical" evidence="6">
    <location>
        <begin position="410"/>
        <end position="430"/>
    </location>
</feature>
<dbReference type="Pfam" id="PF07690">
    <property type="entry name" value="MFS_1"/>
    <property type="match status" value="1"/>
</dbReference>
<accession>A0A9P9DNI1</accession>
<dbReference type="Proteomes" id="UP000700596">
    <property type="component" value="Unassembled WGS sequence"/>
</dbReference>
<dbReference type="PANTHER" id="PTHR43791:SF47">
    <property type="entry name" value="MAJOR FACILITATOR SUPERFAMILY (MFS) PROFILE DOMAIN-CONTAINING PROTEIN-RELATED"/>
    <property type="match status" value="1"/>
</dbReference>
<proteinExistence type="predicted"/>
<feature type="transmembrane region" description="Helical" evidence="6">
    <location>
        <begin position="284"/>
        <end position="307"/>
    </location>
</feature>
<feature type="transmembrane region" description="Helical" evidence="6">
    <location>
        <begin position="210"/>
        <end position="233"/>
    </location>
</feature>
<evidence type="ECO:0000256" key="1">
    <source>
        <dbReference type="ARBA" id="ARBA00004141"/>
    </source>
</evidence>
<comment type="subcellular location">
    <subcellularLocation>
        <location evidence="1">Membrane</location>
        <topology evidence="1">Multi-pass membrane protein</topology>
    </subcellularLocation>
</comment>
<feature type="transmembrane region" description="Helical" evidence="6">
    <location>
        <begin position="86"/>
        <end position="110"/>
    </location>
</feature>
<dbReference type="GO" id="GO:0022857">
    <property type="term" value="F:transmembrane transporter activity"/>
    <property type="evidence" value="ECO:0007669"/>
    <property type="project" value="InterPro"/>
</dbReference>